<dbReference type="PATRIC" id="fig|1454001.3.peg.112"/>
<gene>
    <name evidence="10" type="primary">cah</name>
    <name evidence="10" type="ORF">AW08_00280</name>
</gene>
<dbReference type="InterPro" id="IPR001148">
    <property type="entry name" value="CA_dom"/>
</dbReference>
<accession>A0A011NYQ4</accession>
<dbReference type="Pfam" id="PF16747">
    <property type="entry name" value="Adhesin_E"/>
    <property type="match status" value="1"/>
</dbReference>
<dbReference type="InterPro" id="IPR041891">
    <property type="entry name" value="Alpha_CA_prokaryot-like"/>
</dbReference>
<dbReference type="EC" id="4.2.1.1" evidence="2"/>
<evidence type="ECO:0000256" key="8">
    <source>
        <dbReference type="SAM" id="SignalP"/>
    </source>
</evidence>
<dbReference type="EMBL" id="JFAX01000001">
    <property type="protein sequence ID" value="EXI69787.1"/>
    <property type="molecule type" value="Genomic_DNA"/>
</dbReference>
<dbReference type="Proteomes" id="UP000020218">
    <property type="component" value="Unassembled WGS sequence"/>
</dbReference>
<evidence type="ECO:0000256" key="3">
    <source>
        <dbReference type="ARBA" id="ARBA00022723"/>
    </source>
</evidence>
<keyword evidence="8" id="KW-0732">Signal</keyword>
<evidence type="ECO:0000256" key="6">
    <source>
        <dbReference type="ARBA" id="ARBA00048348"/>
    </source>
</evidence>
<dbReference type="InterPro" id="IPR036398">
    <property type="entry name" value="CA_dom_sf"/>
</dbReference>
<evidence type="ECO:0000256" key="5">
    <source>
        <dbReference type="ARBA" id="ARBA00023239"/>
    </source>
</evidence>
<organism evidence="10 11">
    <name type="scientific">Candidatus Accumulibacter adjunctus</name>
    <dbReference type="NCBI Taxonomy" id="1454001"/>
    <lineage>
        <taxon>Bacteria</taxon>
        <taxon>Pseudomonadati</taxon>
        <taxon>Pseudomonadota</taxon>
        <taxon>Betaproteobacteria</taxon>
        <taxon>Candidatus Accumulibacter</taxon>
    </lineage>
</organism>
<feature type="region of interest" description="Disordered" evidence="7">
    <location>
        <begin position="161"/>
        <end position="246"/>
    </location>
</feature>
<keyword evidence="3" id="KW-0479">Metal-binding</keyword>
<dbReference type="SMART" id="SM01057">
    <property type="entry name" value="Carb_anhydrase"/>
    <property type="match status" value="1"/>
</dbReference>
<feature type="chain" id="PRO_5001462527" description="carbonic anhydrase" evidence="8">
    <location>
        <begin position="23"/>
        <end position="465"/>
    </location>
</feature>
<name>A0A011NYQ4_9PROT</name>
<evidence type="ECO:0000313" key="10">
    <source>
        <dbReference type="EMBL" id="EXI69787.1"/>
    </source>
</evidence>
<dbReference type="STRING" id="1454001.AW08_00280"/>
<evidence type="ECO:0000256" key="7">
    <source>
        <dbReference type="SAM" id="MobiDB-lite"/>
    </source>
</evidence>
<keyword evidence="11" id="KW-1185">Reference proteome</keyword>
<dbReference type="Gene3D" id="3.10.200.10">
    <property type="entry name" value="Alpha carbonic anhydrase"/>
    <property type="match status" value="1"/>
</dbReference>
<evidence type="ECO:0000256" key="1">
    <source>
        <dbReference type="ARBA" id="ARBA00010718"/>
    </source>
</evidence>
<reference evidence="10" key="1">
    <citation type="submission" date="2014-02" db="EMBL/GenBank/DDBJ databases">
        <title>Expanding our view of genomic diversity in Candidatus Accumulibacter clades.</title>
        <authorList>
            <person name="Skennerton C.T."/>
            <person name="Barr J.J."/>
            <person name="Slater F.R."/>
            <person name="Bond P.L."/>
            <person name="Tyson G.W."/>
        </authorList>
    </citation>
    <scope>NUCLEOTIDE SEQUENCE [LARGE SCALE GENOMIC DNA]</scope>
</reference>
<dbReference type="InterPro" id="IPR031939">
    <property type="entry name" value="Adhesin_E-like"/>
</dbReference>
<sequence>MHPHSRIIVTALIALAPSVAPAAWQVISSEPGKRIEIDRSSITRDERGRTVALGRIILEKPIIDPKTSSAYRIVQALSSYDCAARSYSTLKRSYFKEEGQLLREDEVKVQVDMPVRSGMLDDKLLREVCRPKAGGEAALAARRTADRVNEASGELRKANEALLQNDVRRANLQTPPQAAEKPEGESRRPQPAGPAASTAPMPRPVRQAPLARAEPGADAPRAGRAQPVVRPEPAGSARPARSAHWSYEGETAPEHWGSLKPEYALCASGMRQSPIDIRDGFRVDLEPIQFRYRPSEFRVVDNGHTVQVEVGGSSISLLGKSYDLVQFHFHRPAEERVDGKTFDMVAHLVHRSEDGRLAVVAILLEKGMEHPLIQTVWNNLPLEKGEYVMPPGLSIDLAQLLPAERSYYTYMGSLTTPPCSEGVLWLVLRQPQQISAEQLAIFARLYRHNARPIQPGFGRMIKESR</sequence>
<comment type="caution">
    <text evidence="10">The sequence shown here is derived from an EMBL/GenBank/DDBJ whole genome shotgun (WGS) entry which is preliminary data.</text>
</comment>
<dbReference type="SUPFAM" id="SSF51069">
    <property type="entry name" value="Carbonic anhydrase"/>
    <property type="match status" value="1"/>
</dbReference>
<evidence type="ECO:0000259" key="9">
    <source>
        <dbReference type="PROSITE" id="PS51144"/>
    </source>
</evidence>
<comment type="similarity">
    <text evidence="1">Belongs to the alpha-carbonic anhydrase family.</text>
</comment>
<dbReference type="GO" id="GO:0008270">
    <property type="term" value="F:zinc ion binding"/>
    <property type="evidence" value="ECO:0007669"/>
    <property type="project" value="InterPro"/>
</dbReference>
<dbReference type="PROSITE" id="PS51144">
    <property type="entry name" value="ALPHA_CA_2"/>
    <property type="match status" value="1"/>
</dbReference>
<dbReference type="GO" id="GO:0004089">
    <property type="term" value="F:carbonate dehydratase activity"/>
    <property type="evidence" value="ECO:0007669"/>
    <property type="project" value="UniProtKB-EC"/>
</dbReference>
<proteinExistence type="inferred from homology"/>
<dbReference type="Pfam" id="PF00194">
    <property type="entry name" value="Carb_anhydrase"/>
    <property type="match status" value="1"/>
</dbReference>
<dbReference type="InterPro" id="IPR023561">
    <property type="entry name" value="Carbonic_anhydrase_a-class"/>
</dbReference>
<protein>
    <recommendedName>
        <fullName evidence="2">carbonic anhydrase</fullName>
        <ecNumber evidence="2">4.2.1.1</ecNumber>
    </recommendedName>
</protein>
<dbReference type="PANTHER" id="PTHR18952:SF265">
    <property type="entry name" value="CARBONIC ANHYDRASE"/>
    <property type="match status" value="1"/>
</dbReference>
<comment type="catalytic activity">
    <reaction evidence="6">
        <text>hydrogencarbonate + H(+) = CO2 + H2O</text>
        <dbReference type="Rhea" id="RHEA:10748"/>
        <dbReference type="ChEBI" id="CHEBI:15377"/>
        <dbReference type="ChEBI" id="CHEBI:15378"/>
        <dbReference type="ChEBI" id="CHEBI:16526"/>
        <dbReference type="ChEBI" id="CHEBI:17544"/>
        <dbReference type="EC" id="4.2.1.1"/>
    </reaction>
</comment>
<dbReference type="AlphaFoldDB" id="A0A011NYQ4"/>
<evidence type="ECO:0000256" key="4">
    <source>
        <dbReference type="ARBA" id="ARBA00022833"/>
    </source>
</evidence>
<feature type="domain" description="Alpha-carbonic anhydrase" evidence="9">
    <location>
        <begin position="243"/>
        <end position="465"/>
    </location>
</feature>
<evidence type="ECO:0000313" key="11">
    <source>
        <dbReference type="Proteomes" id="UP000020218"/>
    </source>
</evidence>
<keyword evidence="4" id="KW-0862">Zinc</keyword>
<dbReference type="PANTHER" id="PTHR18952">
    <property type="entry name" value="CARBONIC ANHYDRASE"/>
    <property type="match status" value="1"/>
</dbReference>
<keyword evidence="5 10" id="KW-0456">Lyase</keyword>
<dbReference type="CDD" id="cd03124">
    <property type="entry name" value="alpha_CA_prokaryotic_like"/>
    <property type="match status" value="1"/>
</dbReference>
<feature type="signal peptide" evidence="8">
    <location>
        <begin position="1"/>
        <end position="22"/>
    </location>
</feature>
<evidence type="ECO:0000256" key="2">
    <source>
        <dbReference type="ARBA" id="ARBA00012925"/>
    </source>
</evidence>